<name>A0ABV8R4F1_9FLAO</name>
<reference evidence="4" key="1">
    <citation type="journal article" date="2019" name="Int. J. Syst. Evol. Microbiol.">
        <title>The Global Catalogue of Microorganisms (GCM) 10K type strain sequencing project: providing services to taxonomists for standard genome sequencing and annotation.</title>
        <authorList>
            <consortium name="The Broad Institute Genomics Platform"/>
            <consortium name="The Broad Institute Genome Sequencing Center for Infectious Disease"/>
            <person name="Wu L."/>
            <person name="Ma J."/>
        </authorList>
    </citation>
    <scope>NUCLEOTIDE SEQUENCE [LARGE SCALE GENOMIC DNA]</scope>
    <source>
        <strain evidence="4">CECT 8655</strain>
    </source>
</reference>
<evidence type="ECO:0000259" key="2">
    <source>
        <dbReference type="Pfam" id="PF20862"/>
    </source>
</evidence>
<feature type="domain" description="DUF6843" evidence="2">
    <location>
        <begin position="82"/>
        <end position="167"/>
    </location>
</feature>
<organism evidence="3 4">
    <name type="scientific">Polaribacter marinivivus</name>
    <dbReference type="NCBI Taxonomy" id="1524260"/>
    <lineage>
        <taxon>Bacteria</taxon>
        <taxon>Pseudomonadati</taxon>
        <taxon>Bacteroidota</taxon>
        <taxon>Flavobacteriia</taxon>
        <taxon>Flavobacteriales</taxon>
        <taxon>Flavobacteriaceae</taxon>
    </lineage>
</organism>
<dbReference type="Proteomes" id="UP001595826">
    <property type="component" value="Unassembled WGS sequence"/>
</dbReference>
<keyword evidence="1" id="KW-1133">Transmembrane helix</keyword>
<dbReference type="InterPro" id="IPR049293">
    <property type="entry name" value="DUF6843"/>
</dbReference>
<keyword evidence="1" id="KW-0812">Transmembrane</keyword>
<comment type="caution">
    <text evidence="3">The sequence shown here is derived from an EMBL/GenBank/DDBJ whole genome shotgun (WGS) entry which is preliminary data.</text>
</comment>
<dbReference type="Pfam" id="PF20862">
    <property type="entry name" value="DUF6843"/>
    <property type="match status" value="1"/>
</dbReference>
<dbReference type="RefSeq" id="WP_377407139.1">
    <property type="nucleotide sequence ID" value="NZ_JBHSCY010000001.1"/>
</dbReference>
<protein>
    <submittedName>
        <fullName evidence="3">DUF6843 domain-containing protein</fullName>
    </submittedName>
</protein>
<feature type="transmembrane region" description="Helical" evidence="1">
    <location>
        <begin position="6"/>
        <end position="37"/>
    </location>
</feature>
<evidence type="ECO:0000313" key="3">
    <source>
        <dbReference type="EMBL" id="MFC4267327.1"/>
    </source>
</evidence>
<sequence>MKSKIGIGLIILSFIICLNPYFLIFGIPTFLVGSLILFRSNKNLKSKLLWFFTPLIIWYPIMNLFIFITGIIGTATAQKLDFIFPENFKGKAIIVSNMPCGQEVEFYKNREQIKIPESGILLYQGELKYGYINHKYYSIDKNGKKSELLALYNYMFWDDYENPPKTEKFGVWSGGGGQKYFNNSNEIMYSYSEFILSSKDSLNKLNDFKKNKEFEKKIDSLVLNCMKKN</sequence>
<gene>
    <name evidence="3" type="ORF">ACFOWD_00285</name>
</gene>
<accession>A0ABV8R4F1</accession>
<proteinExistence type="predicted"/>
<feature type="transmembrane region" description="Helical" evidence="1">
    <location>
        <begin position="49"/>
        <end position="72"/>
    </location>
</feature>
<keyword evidence="1" id="KW-0472">Membrane</keyword>
<evidence type="ECO:0000256" key="1">
    <source>
        <dbReference type="SAM" id="Phobius"/>
    </source>
</evidence>
<evidence type="ECO:0000313" key="4">
    <source>
        <dbReference type="Proteomes" id="UP001595826"/>
    </source>
</evidence>
<dbReference type="EMBL" id="JBHSCY010000001">
    <property type="protein sequence ID" value="MFC4267327.1"/>
    <property type="molecule type" value="Genomic_DNA"/>
</dbReference>
<keyword evidence="4" id="KW-1185">Reference proteome</keyword>